<protein>
    <submittedName>
        <fullName evidence="1">Uncharacterized protein</fullName>
    </submittedName>
</protein>
<accession>A0ACC0TX85</accession>
<dbReference type="EMBL" id="JAGFNK010000450">
    <property type="protein sequence ID" value="KAI9450172.1"/>
    <property type="molecule type" value="Genomic_DNA"/>
</dbReference>
<reference evidence="1" key="1">
    <citation type="submission" date="2021-03" db="EMBL/GenBank/DDBJ databases">
        <title>Evolutionary priming and transition to the ectomycorrhizal habit in an iconic lineage of mushroom-forming fungi: is preadaptation a requirement?</title>
        <authorList>
            <consortium name="DOE Joint Genome Institute"/>
            <person name="Looney B.P."/>
            <person name="Miyauchi S."/>
            <person name="Morin E."/>
            <person name="Drula E."/>
            <person name="Courty P.E."/>
            <person name="Chicoki N."/>
            <person name="Fauchery L."/>
            <person name="Kohler A."/>
            <person name="Kuo A."/>
            <person name="LaButti K."/>
            <person name="Pangilinan J."/>
            <person name="Lipzen A."/>
            <person name="Riley R."/>
            <person name="Andreopoulos W."/>
            <person name="He G."/>
            <person name="Johnson J."/>
            <person name="Barry K.W."/>
            <person name="Grigoriev I.V."/>
            <person name="Nagy L."/>
            <person name="Hibbett D."/>
            <person name="Henrissat B."/>
            <person name="Matheny P.B."/>
            <person name="Labbe J."/>
            <person name="Martin A.F."/>
        </authorList>
    </citation>
    <scope>NUCLEOTIDE SEQUENCE</scope>
    <source>
        <strain evidence="1">BPL698</strain>
    </source>
</reference>
<evidence type="ECO:0000313" key="2">
    <source>
        <dbReference type="Proteomes" id="UP001207468"/>
    </source>
</evidence>
<gene>
    <name evidence="1" type="ORF">F5148DRAFT_1152914</name>
</gene>
<keyword evidence="2" id="KW-1185">Reference proteome</keyword>
<proteinExistence type="predicted"/>
<sequence>MCVGTTADGASFHAEEWSGECELAQRGPKRRGSAAGARAYMRWAWSRTNADLHHKLARIARCPVVKNASSTGSASGGPTSSSLTAPIPSSRLKGPAVDTGYGRPSQKPTCRTRIQYGRDDVWKDEGSDPIVRLGDDKCAPDLT</sequence>
<organism evidence="1 2">
    <name type="scientific">Russula earlei</name>
    <dbReference type="NCBI Taxonomy" id="71964"/>
    <lineage>
        <taxon>Eukaryota</taxon>
        <taxon>Fungi</taxon>
        <taxon>Dikarya</taxon>
        <taxon>Basidiomycota</taxon>
        <taxon>Agaricomycotina</taxon>
        <taxon>Agaricomycetes</taxon>
        <taxon>Russulales</taxon>
        <taxon>Russulaceae</taxon>
        <taxon>Russula</taxon>
    </lineage>
</organism>
<dbReference type="Proteomes" id="UP001207468">
    <property type="component" value="Unassembled WGS sequence"/>
</dbReference>
<name>A0ACC0TX85_9AGAM</name>
<comment type="caution">
    <text evidence="1">The sequence shown here is derived from an EMBL/GenBank/DDBJ whole genome shotgun (WGS) entry which is preliminary data.</text>
</comment>
<evidence type="ECO:0000313" key="1">
    <source>
        <dbReference type="EMBL" id="KAI9450172.1"/>
    </source>
</evidence>